<dbReference type="EMBL" id="AJTZ01000005">
    <property type="protein sequence ID" value="EJN94618.1"/>
    <property type="molecule type" value="Genomic_DNA"/>
</dbReference>
<protein>
    <submittedName>
        <fullName evidence="1">Uncharacterized protein</fullName>
    </submittedName>
</protein>
<reference evidence="1 2" key="1">
    <citation type="submission" date="2009-12" db="EMBL/GenBank/DDBJ databases">
        <authorList>
            <person name="Lefebure T."/>
            <person name="Cornejo O.E."/>
            <person name="Pavinski Bitar P.D."/>
            <person name="Lang P."/>
            <person name="Stanhope M.J."/>
        </authorList>
    </citation>
    <scope>NUCLEOTIDE SEQUENCE [LARGE SCALE GENOMIC DNA]</scope>
    <source>
        <strain evidence="1 2">FA-1</strain>
    </source>
</reference>
<sequence length="46" mass="5091">MTRPILKSNLKHGLDSKKCSAVICFIGLEKKEGLFVKFASRAAIIK</sequence>
<gene>
    <name evidence="1" type="ORF">SRA_08781</name>
</gene>
<organism evidence="1 2">
    <name type="scientific">Streptococcus ratti FA-1 = DSM 20564</name>
    <dbReference type="NCBI Taxonomy" id="699248"/>
    <lineage>
        <taxon>Bacteria</taxon>
        <taxon>Bacillati</taxon>
        <taxon>Bacillota</taxon>
        <taxon>Bacilli</taxon>
        <taxon>Lactobacillales</taxon>
        <taxon>Streptococcaceae</taxon>
        <taxon>Streptococcus</taxon>
    </lineage>
</organism>
<accession>A0ABP2R0I2</accession>
<comment type="caution">
    <text evidence="1">The sequence shown here is derived from an EMBL/GenBank/DDBJ whole genome shotgun (WGS) entry which is preliminary data.</text>
</comment>
<name>A0ABP2R0I2_STRRT</name>
<evidence type="ECO:0000313" key="2">
    <source>
        <dbReference type="Proteomes" id="UP000007815"/>
    </source>
</evidence>
<proteinExistence type="predicted"/>
<keyword evidence="2" id="KW-1185">Reference proteome</keyword>
<dbReference type="Proteomes" id="UP000007815">
    <property type="component" value="Unassembled WGS sequence"/>
</dbReference>
<evidence type="ECO:0000313" key="1">
    <source>
        <dbReference type="EMBL" id="EJN94618.1"/>
    </source>
</evidence>